<accession>A0A9E7SUA4</accession>
<dbReference type="AlphaFoldDB" id="A0A9E7SUA4"/>
<organism evidence="1 2">
    <name type="scientific">Natronosalvus rutilus</name>
    <dbReference type="NCBI Taxonomy" id="2953753"/>
    <lineage>
        <taxon>Archaea</taxon>
        <taxon>Methanobacteriati</taxon>
        <taxon>Methanobacteriota</taxon>
        <taxon>Stenosarchaea group</taxon>
        <taxon>Halobacteria</taxon>
        <taxon>Halobacteriales</taxon>
        <taxon>Natrialbaceae</taxon>
        <taxon>Natronosalvus</taxon>
    </lineage>
</organism>
<gene>
    <name evidence="1" type="ORF">NGM29_12745</name>
</gene>
<dbReference type="RefSeq" id="WP_254156645.1">
    <property type="nucleotide sequence ID" value="NZ_CP100355.1"/>
</dbReference>
<protein>
    <submittedName>
        <fullName evidence="1">Uncharacterized protein</fullName>
    </submittedName>
</protein>
<name>A0A9E7SUA4_9EURY</name>
<proteinExistence type="predicted"/>
<keyword evidence="2" id="KW-1185">Reference proteome</keyword>
<sequence>MTSIRDLVSGSLGIGERYCLEVSRADDGTLIAAHPSDRSPMDVVVFEGLERLDSPTERPPEGPLVVEVEILGRVVDGRLAGRVISSSCASPENVD</sequence>
<evidence type="ECO:0000313" key="1">
    <source>
        <dbReference type="EMBL" id="UTF52647.1"/>
    </source>
</evidence>
<reference evidence="1" key="1">
    <citation type="submission" date="2022-06" db="EMBL/GenBank/DDBJ databases">
        <title>Diverse halophilic archaea isolated from saline environments.</title>
        <authorList>
            <person name="Cui H.-L."/>
        </authorList>
    </citation>
    <scope>NUCLEOTIDE SEQUENCE</scope>
    <source>
        <strain evidence="1">WLHS1</strain>
    </source>
</reference>
<dbReference type="GeneID" id="73290929"/>
<dbReference type="KEGG" id="sawl:NGM29_12745"/>
<dbReference type="Proteomes" id="UP001056855">
    <property type="component" value="Chromosome"/>
</dbReference>
<dbReference type="EMBL" id="CP100355">
    <property type="protein sequence ID" value="UTF52647.1"/>
    <property type="molecule type" value="Genomic_DNA"/>
</dbReference>
<evidence type="ECO:0000313" key="2">
    <source>
        <dbReference type="Proteomes" id="UP001056855"/>
    </source>
</evidence>